<reference evidence="2" key="1">
    <citation type="journal article" date="2023" name="Mol. Phylogenet. Evol.">
        <title>Genome-scale phylogeny and comparative genomics of the fungal order Sordariales.</title>
        <authorList>
            <person name="Hensen N."/>
            <person name="Bonometti L."/>
            <person name="Westerberg I."/>
            <person name="Brannstrom I.O."/>
            <person name="Guillou S."/>
            <person name="Cros-Aarteil S."/>
            <person name="Calhoun S."/>
            <person name="Haridas S."/>
            <person name="Kuo A."/>
            <person name="Mondo S."/>
            <person name="Pangilinan J."/>
            <person name="Riley R."/>
            <person name="LaButti K."/>
            <person name="Andreopoulos B."/>
            <person name="Lipzen A."/>
            <person name="Chen C."/>
            <person name="Yan M."/>
            <person name="Daum C."/>
            <person name="Ng V."/>
            <person name="Clum A."/>
            <person name="Steindorff A."/>
            <person name="Ohm R.A."/>
            <person name="Martin F."/>
            <person name="Silar P."/>
            <person name="Natvig D.O."/>
            <person name="Lalanne C."/>
            <person name="Gautier V."/>
            <person name="Ament-Velasquez S.L."/>
            <person name="Kruys A."/>
            <person name="Hutchinson M.I."/>
            <person name="Powell A.J."/>
            <person name="Barry K."/>
            <person name="Miller A.N."/>
            <person name="Grigoriev I.V."/>
            <person name="Debuchy R."/>
            <person name="Gladieux P."/>
            <person name="Hiltunen Thoren M."/>
            <person name="Johannesson H."/>
        </authorList>
    </citation>
    <scope>NUCLEOTIDE SEQUENCE</scope>
    <source>
        <strain evidence="2">CBS 359.72</strain>
    </source>
</reference>
<proteinExistence type="predicted"/>
<name>A0AAN7HGQ9_9PEZI</name>
<feature type="compositionally biased region" description="Low complexity" evidence="1">
    <location>
        <begin position="342"/>
        <end position="376"/>
    </location>
</feature>
<gene>
    <name evidence="2" type="ORF">C7999DRAFT_39747</name>
</gene>
<dbReference type="InterPro" id="IPR022025">
    <property type="entry name" value="Amidoligase_2"/>
</dbReference>
<evidence type="ECO:0000256" key="1">
    <source>
        <dbReference type="SAM" id="MobiDB-lite"/>
    </source>
</evidence>
<keyword evidence="3" id="KW-1185">Reference proteome</keyword>
<protein>
    <submittedName>
        <fullName evidence="2">Uncharacterized protein</fullName>
    </submittedName>
</protein>
<evidence type="ECO:0000313" key="3">
    <source>
        <dbReference type="Proteomes" id="UP001303647"/>
    </source>
</evidence>
<dbReference type="Pfam" id="PF12224">
    <property type="entry name" value="Amidoligase_2"/>
    <property type="match status" value="1"/>
</dbReference>
<comment type="caution">
    <text evidence="2">The sequence shown here is derived from an EMBL/GenBank/DDBJ whole genome shotgun (WGS) entry which is preliminary data.</text>
</comment>
<feature type="region of interest" description="Disordered" evidence="1">
    <location>
        <begin position="333"/>
        <end position="400"/>
    </location>
</feature>
<accession>A0AAN7HGQ9</accession>
<dbReference type="AlphaFoldDB" id="A0AAN7HGQ9"/>
<dbReference type="PANTHER" id="PTHR36847:SF1">
    <property type="entry name" value="AMIDOLIGASE ENZYME"/>
    <property type="match status" value="1"/>
</dbReference>
<organism evidence="2 3">
    <name type="scientific">Corynascus novoguineensis</name>
    <dbReference type="NCBI Taxonomy" id="1126955"/>
    <lineage>
        <taxon>Eukaryota</taxon>
        <taxon>Fungi</taxon>
        <taxon>Dikarya</taxon>
        <taxon>Ascomycota</taxon>
        <taxon>Pezizomycotina</taxon>
        <taxon>Sordariomycetes</taxon>
        <taxon>Sordariomycetidae</taxon>
        <taxon>Sordariales</taxon>
        <taxon>Chaetomiaceae</taxon>
        <taxon>Corynascus</taxon>
    </lineage>
</organism>
<reference evidence="2" key="2">
    <citation type="submission" date="2023-05" db="EMBL/GenBank/DDBJ databases">
        <authorList>
            <consortium name="Lawrence Berkeley National Laboratory"/>
            <person name="Steindorff A."/>
            <person name="Hensen N."/>
            <person name="Bonometti L."/>
            <person name="Westerberg I."/>
            <person name="Brannstrom I.O."/>
            <person name="Guillou S."/>
            <person name="Cros-Aarteil S."/>
            <person name="Calhoun S."/>
            <person name="Haridas S."/>
            <person name="Kuo A."/>
            <person name="Mondo S."/>
            <person name="Pangilinan J."/>
            <person name="Riley R."/>
            <person name="Labutti K."/>
            <person name="Andreopoulos B."/>
            <person name="Lipzen A."/>
            <person name="Chen C."/>
            <person name="Yanf M."/>
            <person name="Daum C."/>
            <person name="Ng V."/>
            <person name="Clum A."/>
            <person name="Ohm R."/>
            <person name="Martin F."/>
            <person name="Silar P."/>
            <person name="Natvig D."/>
            <person name="Lalanne C."/>
            <person name="Gautier V."/>
            <person name="Ament-Velasquez S.L."/>
            <person name="Kruys A."/>
            <person name="Hutchinson M.I."/>
            <person name="Powell A.J."/>
            <person name="Barry K."/>
            <person name="Miller A.N."/>
            <person name="Grigoriev I.V."/>
            <person name="Debuchy R."/>
            <person name="Gladieux P."/>
            <person name="Thoren M.H."/>
            <person name="Johannesson H."/>
        </authorList>
    </citation>
    <scope>NUCLEOTIDE SEQUENCE</scope>
    <source>
        <strain evidence="2">CBS 359.72</strain>
    </source>
</reference>
<sequence>MSTSTIVCPTFTFGVEIELLLKPKEGTDLYEDLKNYHFDPTIQPGPTVEKTKRDHNRNAIRQALAVALTGFNIPATMEGSGYRTWYVKEEGSLTEVVDARGGGYWAIELNFDIQLTRGCSMHVHIAPKPNWDASSLRNFMKAAGVFDDAIMKIMPADRKMNPWARSNFHDGPKAEGKVPPKMKRAFDEVPAKTWKPFFALFDSAKMKAHLLLEWGQDRCVAWNFGPLSRCGTVEFRRPPGVMAATDAQKWAAFAVAFVCAATQSNWQAPWLSSKRHASVAELQSFVGRGIDLLGWKTLLNPRGIVENTSPAVPLEYFDLEEVNRKLAKAKRESGFEEKIIRSRQNSPASSHSNSPTSRKASSRSNSPASVRSNSPANRGARSESPVPNRPNPPRTRLEITATMPVAVAVAGARAGARAGAAP</sequence>
<evidence type="ECO:0000313" key="2">
    <source>
        <dbReference type="EMBL" id="KAK4249196.1"/>
    </source>
</evidence>
<dbReference type="Proteomes" id="UP001303647">
    <property type="component" value="Unassembled WGS sequence"/>
</dbReference>
<dbReference type="PANTHER" id="PTHR36847">
    <property type="entry name" value="AMIDOLIGASE ENZYME"/>
    <property type="match status" value="1"/>
</dbReference>
<dbReference type="EMBL" id="MU857627">
    <property type="protein sequence ID" value="KAK4249196.1"/>
    <property type="molecule type" value="Genomic_DNA"/>
</dbReference>